<dbReference type="PROSITE" id="PS51257">
    <property type="entry name" value="PROKAR_LIPOPROTEIN"/>
    <property type="match status" value="1"/>
</dbReference>
<dbReference type="Gene3D" id="2.30.40.10">
    <property type="entry name" value="Urease, subunit C, domain 1"/>
    <property type="match status" value="1"/>
</dbReference>
<evidence type="ECO:0000313" key="4">
    <source>
        <dbReference type="Proteomes" id="UP000528457"/>
    </source>
</evidence>
<dbReference type="PANTHER" id="PTHR22642:SF2">
    <property type="entry name" value="PROTEIN LONG AFTER FAR-RED 3"/>
    <property type="match status" value="1"/>
</dbReference>
<evidence type="ECO:0000259" key="2">
    <source>
        <dbReference type="Pfam" id="PF07969"/>
    </source>
</evidence>
<accession>A0A7X0MVG9</accession>
<protein>
    <recommendedName>
        <fullName evidence="2">Amidohydrolase 3 domain-containing protein</fullName>
    </recommendedName>
</protein>
<keyword evidence="4" id="KW-1185">Reference proteome</keyword>
<dbReference type="InterPro" id="IPR033932">
    <property type="entry name" value="YtcJ-like"/>
</dbReference>
<dbReference type="SUPFAM" id="SSF51338">
    <property type="entry name" value="Composite domain of metallo-dependent hydrolases"/>
    <property type="match status" value="1"/>
</dbReference>
<dbReference type="Pfam" id="PF07969">
    <property type="entry name" value="Amidohydro_3"/>
    <property type="match status" value="1"/>
</dbReference>
<dbReference type="InterPro" id="IPR013108">
    <property type="entry name" value="Amidohydro_3"/>
</dbReference>
<dbReference type="InterPro" id="IPR032466">
    <property type="entry name" value="Metal_Hydrolase"/>
</dbReference>
<dbReference type="EMBL" id="JACHHT010000001">
    <property type="protein sequence ID" value="MBB6521373.1"/>
    <property type="molecule type" value="Genomic_DNA"/>
</dbReference>
<organism evidence="3 4">
    <name type="scientific">Pseudoteredinibacter isoporae</name>
    <dbReference type="NCBI Taxonomy" id="570281"/>
    <lineage>
        <taxon>Bacteria</taxon>
        <taxon>Pseudomonadati</taxon>
        <taxon>Pseudomonadota</taxon>
        <taxon>Gammaproteobacteria</taxon>
        <taxon>Cellvibrionales</taxon>
        <taxon>Cellvibrionaceae</taxon>
        <taxon>Pseudoteredinibacter</taxon>
    </lineage>
</organism>
<sequence length="581" mass="64578">MKRYVYLLWLSFTGLLFSCSEAEHPSTNNGPGLAIYSNAKIYTANPEQPWAEAMVTKGEQIIFVGSNEQAQGKFSDQESLKFDLQGRLLMPGIIDSHTHPGLVSILSYDDTDGEPMPAGGKHDIVAWLNNYIRNNWWQYVVDSGEWDVKPFLPDGPHKADLDAVSSWRPIILFDSSGHSVWVNSAFLDLVGVDKHTENLSPVSYFVKDEHGELTGWVKEFALIPYIGDSMLPSEEELREKLRQFLNFLVEHGVTTLWDAGNLSFHNEVYSVLADLDKEGLLPLRYEASYHIYSEVQLANAVSELLELRRKYGSDKLRFNSIKIHYDGVLEVKTAALSKPYEDGSGDRGDVIFERDRLADFMAELEKEGIDLHIHAVGDRAVTVALDAKEAIEQKLGKPLDISVTLAHLEYVKPEDIPRFQSLEVTANFTPHWFSADDHVSAAEHNVGHERYQEHMATDYFVKAGANVTLSSDVISGGEVERANPFIGLEMSMTRKEYSDGLGSVKAPADSGLNLASAVDAYTINGAKQLNRDQELGSLRPGKLADFIVLGADIFTMKASDIHKVKPIATVISGELVYGALQ</sequence>
<dbReference type="Gene3D" id="3.10.310.70">
    <property type="match status" value="1"/>
</dbReference>
<dbReference type="GO" id="GO:0016810">
    <property type="term" value="F:hydrolase activity, acting on carbon-nitrogen (but not peptide) bonds"/>
    <property type="evidence" value="ECO:0007669"/>
    <property type="project" value="InterPro"/>
</dbReference>
<gene>
    <name evidence="3" type="ORF">HNR48_001651</name>
</gene>
<proteinExistence type="predicted"/>
<dbReference type="AlphaFoldDB" id="A0A7X0MVG9"/>
<keyword evidence="1" id="KW-0732">Signal</keyword>
<dbReference type="CDD" id="cd01300">
    <property type="entry name" value="YtcJ_like"/>
    <property type="match status" value="1"/>
</dbReference>
<evidence type="ECO:0000313" key="3">
    <source>
        <dbReference type="EMBL" id="MBB6521373.1"/>
    </source>
</evidence>
<dbReference type="SUPFAM" id="SSF51556">
    <property type="entry name" value="Metallo-dependent hydrolases"/>
    <property type="match status" value="1"/>
</dbReference>
<dbReference type="InParanoid" id="A0A7X0MVG9"/>
<comment type="caution">
    <text evidence="3">The sequence shown here is derived from an EMBL/GenBank/DDBJ whole genome shotgun (WGS) entry which is preliminary data.</text>
</comment>
<name>A0A7X0MVG9_9GAMM</name>
<reference evidence="3 4" key="1">
    <citation type="submission" date="2020-08" db="EMBL/GenBank/DDBJ databases">
        <title>Genomic Encyclopedia of Type Strains, Phase IV (KMG-IV): sequencing the most valuable type-strain genomes for metagenomic binning, comparative biology and taxonomic classification.</title>
        <authorList>
            <person name="Goeker M."/>
        </authorList>
    </citation>
    <scope>NUCLEOTIDE SEQUENCE [LARGE SCALE GENOMIC DNA]</scope>
    <source>
        <strain evidence="3 4">DSM 22368</strain>
    </source>
</reference>
<feature type="domain" description="Amidohydrolase 3" evidence="2">
    <location>
        <begin position="82"/>
        <end position="577"/>
    </location>
</feature>
<dbReference type="InterPro" id="IPR011059">
    <property type="entry name" value="Metal-dep_hydrolase_composite"/>
</dbReference>
<dbReference type="RefSeq" id="WP_166848670.1">
    <property type="nucleotide sequence ID" value="NZ_JAAONY010000001.1"/>
</dbReference>
<feature type="chain" id="PRO_5031357486" description="Amidohydrolase 3 domain-containing protein" evidence="1">
    <location>
        <begin position="23"/>
        <end position="581"/>
    </location>
</feature>
<dbReference type="Gene3D" id="3.20.20.140">
    <property type="entry name" value="Metal-dependent hydrolases"/>
    <property type="match status" value="1"/>
</dbReference>
<evidence type="ECO:0000256" key="1">
    <source>
        <dbReference type="SAM" id="SignalP"/>
    </source>
</evidence>
<dbReference type="Proteomes" id="UP000528457">
    <property type="component" value="Unassembled WGS sequence"/>
</dbReference>
<feature type="signal peptide" evidence="1">
    <location>
        <begin position="1"/>
        <end position="22"/>
    </location>
</feature>
<dbReference type="PANTHER" id="PTHR22642">
    <property type="entry name" value="IMIDAZOLONEPROPIONASE"/>
    <property type="match status" value="1"/>
</dbReference>